<comment type="caution">
    <text evidence="2">The sequence shown here is derived from an EMBL/GenBank/DDBJ whole genome shotgun (WGS) entry which is preliminary data.</text>
</comment>
<reference evidence="2" key="1">
    <citation type="submission" date="2023-03" db="EMBL/GenBank/DDBJ databases">
        <title>Massive genome expansion in bonnet fungi (Mycena s.s.) driven by repeated elements and novel gene families across ecological guilds.</title>
        <authorList>
            <consortium name="Lawrence Berkeley National Laboratory"/>
            <person name="Harder C.B."/>
            <person name="Miyauchi S."/>
            <person name="Viragh M."/>
            <person name="Kuo A."/>
            <person name="Thoen E."/>
            <person name="Andreopoulos B."/>
            <person name="Lu D."/>
            <person name="Skrede I."/>
            <person name="Drula E."/>
            <person name="Henrissat B."/>
            <person name="Morin E."/>
            <person name="Kohler A."/>
            <person name="Barry K."/>
            <person name="LaButti K."/>
            <person name="Morin E."/>
            <person name="Salamov A."/>
            <person name="Lipzen A."/>
            <person name="Mereny Z."/>
            <person name="Hegedus B."/>
            <person name="Baldrian P."/>
            <person name="Stursova M."/>
            <person name="Weitz H."/>
            <person name="Taylor A."/>
            <person name="Grigoriev I.V."/>
            <person name="Nagy L.G."/>
            <person name="Martin F."/>
            <person name="Kauserud H."/>
        </authorList>
    </citation>
    <scope>NUCLEOTIDE SEQUENCE</scope>
    <source>
        <strain evidence="2">CBHHK188m</strain>
    </source>
</reference>
<keyword evidence="3" id="KW-1185">Reference proteome</keyword>
<organism evidence="2 3">
    <name type="scientific">Mycena maculata</name>
    <dbReference type="NCBI Taxonomy" id="230809"/>
    <lineage>
        <taxon>Eukaryota</taxon>
        <taxon>Fungi</taxon>
        <taxon>Dikarya</taxon>
        <taxon>Basidiomycota</taxon>
        <taxon>Agaricomycotina</taxon>
        <taxon>Agaricomycetes</taxon>
        <taxon>Agaricomycetidae</taxon>
        <taxon>Agaricales</taxon>
        <taxon>Marasmiineae</taxon>
        <taxon>Mycenaceae</taxon>
        <taxon>Mycena</taxon>
    </lineage>
</organism>
<evidence type="ECO:0000256" key="1">
    <source>
        <dbReference type="SAM" id="MobiDB-lite"/>
    </source>
</evidence>
<protein>
    <submittedName>
        <fullName evidence="2">Uncharacterized protein</fullName>
    </submittedName>
</protein>
<accession>A0AAD7HYS5</accession>
<dbReference type="EMBL" id="JARJLG010000191">
    <property type="protein sequence ID" value="KAJ7730389.1"/>
    <property type="molecule type" value="Genomic_DNA"/>
</dbReference>
<feature type="compositionally biased region" description="Basic residues" evidence="1">
    <location>
        <begin position="253"/>
        <end position="263"/>
    </location>
</feature>
<evidence type="ECO:0000313" key="3">
    <source>
        <dbReference type="Proteomes" id="UP001215280"/>
    </source>
</evidence>
<dbReference type="AlphaFoldDB" id="A0AAD7HYS5"/>
<sequence length="263" mass="29449">MPTSPPDPVTGWTLAFTVDLSLDVVDTIPPEVAIKIKVPGSYSVSQFLLDFTTANLMSFDRNLSVTPGLEDKPLGQAPERDGALAAFIERYLRSLIKTNHNVLGYAITMPDPFIVNPIAPSFPPTSPEAPGRDCFLFLEMTDKHPFPGTTPYNIGWTWNWIGESPRQSASMVLGKGNFWDAFFVPHVTILNRLALDLSGSVWRELDVSTYNTDDLSSTVLDSGLQWKTKEDKSATWDWSKKKEQQRHTYPVHAHLRHNSRGHP</sequence>
<name>A0AAD7HYS5_9AGAR</name>
<feature type="compositionally biased region" description="Basic and acidic residues" evidence="1">
    <location>
        <begin position="235"/>
        <end position="246"/>
    </location>
</feature>
<feature type="region of interest" description="Disordered" evidence="1">
    <location>
        <begin position="235"/>
        <end position="263"/>
    </location>
</feature>
<evidence type="ECO:0000313" key="2">
    <source>
        <dbReference type="EMBL" id="KAJ7730389.1"/>
    </source>
</evidence>
<dbReference type="Proteomes" id="UP001215280">
    <property type="component" value="Unassembled WGS sequence"/>
</dbReference>
<gene>
    <name evidence="2" type="ORF">DFH07DRAFT_781659</name>
</gene>
<proteinExistence type="predicted"/>